<dbReference type="EMBL" id="LAVV01004758">
    <property type="protein sequence ID" value="KNZ61276.1"/>
    <property type="molecule type" value="Genomic_DNA"/>
</dbReference>
<keyword evidence="2" id="KW-1185">Reference proteome</keyword>
<accession>A0A0L6VKH5</accession>
<evidence type="ECO:0000313" key="2">
    <source>
        <dbReference type="Proteomes" id="UP000037035"/>
    </source>
</evidence>
<dbReference type="Proteomes" id="UP000037035">
    <property type="component" value="Unassembled WGS sequence"/>
</dbReference>
<protein>
    <submittedName>
        <fullName evidence="1">Uncharacterized protein</fullName>
    </submittedName>
</protein>
<comment type="caution">
    <text evidence="1">The sequence shown here is derived from an EMBL/GenBank/DDBJ whole genome shotgun (WGS) entry which is preliminary data.</text>
</comment>
<sequence>IQSQTAHADFICNDGRYPHAKVGYCAVYRGRHLVSSVVNQASDTFTCSKTRVLGQAPSWRWCCSKSPTFFTTEVGPV</sequence>
<dbReference type="VEuPathDB" id="FungiDB:VP01_14283g1"/>
<reference evidence="1 2" key="1">
    <citation type="submission" date="2015-08" db="EMBL/GenBank/DDBJ databases">
        <title>Next Generation Sequencing and Analysis of the Genome of Puccinia sorghi L Schw, the Causal Agent of Maize Common Rust.</title>
        <authorList>
            <person name="Rochi L."/>
            <person name="Burguener G."/>
            <person name="Darino M."/>
            <person name="Turjanski A."/>
            <person name="Kreff E."/>
            <person name="Dieguez M.J."/>
            <person name="Sacco F."/>
        </authorList>
    </citation>
    <scope>NUCLEOTIDE SEQUENCE [LARGE SCALE GENOMIC DNA]</scope>
    <source>
        <strain evidence="1 2">RO10H11247</strain>
    </source>
</reference>
<proteinExistence type="predicted"/>
<feature type="non-terminal residue" evidence="1">
    <location>
        <position position="1"/>
    </location>
</feature>
<gene>
    <name evidence="1" type="ORF">VP01_14283g1</name>
</gene>
<organism evidence="1 2">
    <name type="scientific">Puccinia sorghi</name>
    <dbReference type="NCBI Taxonomy" id="27349"/>
    <lineage>
        <taxon>Eukaryota</taxon>
        <taxon>Fungi</taxon>
        <taxon>Dikarya</taxon>
        <taxon>Basidiomycota</taxon>
        <taxon>Pucciniomycotina</taxon>
        <taxon>Pucciniomycetes</taxon>
        <taxon>Pucciniales</taxon>
        <taxon>Pucciniaceae</taxon>
        <taxon>Puccinia</taxon>
    </lineage>
</organism>
<evidence type="ECO:0000313" key="1">
    <source>
        <dbReference type="EMBL" id="KNZ61276.1"/>
    </source>
</evidence>
<feature type="non-terminal residue" evidence="1">
    <location>
        <position position="77"/>
    </location>
</feature>
<name>A0A0L6VKH5_9BASI</name>
<dbReference type="AlphaFoldDB" id="A0A0L6VKH5"/>